<dbReference type="OrthoDB" id="696073at2759"/>
<evidence type="ECO:0000259" key="2">
    <source>
        <dbReference type="Pfam" id="PF12274"/>
    </source>
</evidence>
<protein>
    <recommendedName>
        <fullName evidence="2">DUF3615 domain-containing protein</fullName>
    </recommendedName>
</protein>
<dbReference type="PANTHER" id="PTHR33326">
    <property type="entry name" value="OS05G0543800 PROTEIN"/>
    <property type="match status" value="1"/>
</dbReference>
<dbReference type="InterPro" id="IPR022059">
    <property type="entry name" value="DUF3615"/>
</dbReference>
<dbReference type="AlphaFoldDB" id="A0A835BDI8"/>
<name>A0A835BDI8_9POAL</name>
<feature type="region of interest" description="Disordered" evidence="1">
    <location>
        <begin position="56"/>
        <end position="78"/>
    </location>
</feature>
<accession>A0A835BDI8</accession>
<dbReference type="Pfam" id="PF12274">
    <property type="entry name" value="DUF3615"/>
    <property type="match status" value="1"/>
</dbReference>
<evidence type="ECO:0000313" key="3">
    <source>
        <dbReference type="EMBL" id="KAF8694934.1"/>
    </source>
</evidence>
<keyword evidence="4" id="KW-1185">Reference proteome</keyword>
<evidence type="ECO:0000256" key="1">
    <source>
        <dbReference type="SAM" id="MobiDB-lite"/>
    </source>
</evidence>
<dbReference type="Proteomes" id="UP000636709">
    <property type="component" value="Unassembled WGS sequence"/>
</dbReference>
<organism evidence="3 4">
    <name type="scientific">Digitaria exilis</name>
    <dbReference type="NCBI Taxonomy" id="1010633"/>
    <lineage>
        <taxon>Eukaryota</taxon>
        <taxon>Viridiplantae</taxon>
        <taxon>Streptophyta</taxon>
        <taxon>Embryophyta</taxon>
        <taxon>Tracheophyta</taxon>
        <taxon>Spermatophyta</taxon>
        <taxon>Magnoliopsida</taxon>
        <taxon>Liliopsida</taxon>
        <taxon>Poales</taxon>
        <taxon>Poaceae</taxon>
        <taxon>PACMAD clade</taxon>
        <taxon>Panicoideae</taxon>
        <taxon>Panicodae</taxon>
        <taxon>Paniceae</taxon>
        <taxon>Anthephorinae</taxon>
        <taxon>Digitaria</taxon>
    </lineage>
</organism>
<evidence type="ECO:0000313" key="4">
    <source>
        <dbReference type="Proteomes" id="UP000636709"/>
    </source>
</evidence>
<gene>
    <name evidence="3" type="ORF">HU200_038040</name>
</gene>
<comment type="caution">
    <text evidence="3">The sequence shown here is derived from an EMBL/GenBank/DDBJ whole genome shotgun (WGS) entry which is preliminary data.</text>
</comment>
<dbReference type="PANTHER" id="PTHR33326:SF14">
    <property type="entry name" value="EXPRESSED PROTEIN"/>
    <property type="match status" value="1"/>
</dbReference>
<sequence length="78" mass="8787">MKIKMPSERRWDYKSFFAEVKPTDKGKHYFCHPLQNNDNGHCFGCSNVGIKLRHPASGGYEEGNVDSGFPFSTDGDSD</sequence>
<feature type="domain" description="DUF3615" evidence="2">
    <location>
        <begin position="8"/>
        <end position="55"/>
    </location>
</feature>
<reference evidence="3" key="1">
    <citation type="submission" date="2020-07" db="EMBL/GenBank/DDBJ databases">
        <title>Genome sequence and genetic diversity analysis of an under-domesticated orphan crop, white fonio (Digitaria exilis).</title>
        <authorList>
            <person name="Bennetzen J.L."/>
            <person name="Chen S."/>
            <person name="Ma X."/>
            <person name="Wang X."/>
            <person name="Yssel A.E.J."/>
            <person name="Chaluvadi S.R."/>
            <person name="Johnson M."/>
            <person name="Gangashetty P."/>
            <person name="Hamidou F."/>
            <person name="Sanogo M.D."/>
            <person name="Zwaenepoel A."/>
            <person name="Wallace J."/>
            <person name="Van De Peer Y."/>
            <person name="Van Deynze A."/>
        </authorList>
    </citation>
    <scope>NUCLEOTIDE SEQUENCE</scope>
    <source>
        <tissue evidence="3">Leaves</tissue>
    </source>
</reference>
<proteinExistence type="predicted"/>
<dbReference type="EMBL" id="JACEFO010001901">
    <property type="protein sequence ID" value="KAF8694934.1"/>
    <property type="molecule type" value="Genomic_DNA"/>
</dbReference>